<dbReference type="InterPro" id="IPR001452">
    <property type="entry name" value="SH3_domain"/>
</dbReference>
<dbReference type="PANTHER" id="PTHR19969">
    <property type="entry name" value="SH2-SH3 ADAPTOR PROTEIN-RELATED"/>
    <property type="match status" value="1"/>
</dbReference>
<keyword evidence="3 4" id="KW-0727">SH2 domain</keyword>
<dbReference type="SUPFAM" id="SSF50729">
    <property type="entry name" value="PH domain-like"/>
    <property type="match status" value="1"/>
</dbReference>
<dbReference type="Gene3D" id="3.30.505.10">
    <property type="entry name" value="SH2 domain"/>
    <property type="match status" value="2"/>
</dbReference>
<reference evidence="9" key="1">
    <citation type="submission" date="2023-03" db="UniProtKB">
        <authorList>
            <consortium name="WormBaseParasite"/>
        </authorList>
    </citation>
    <scope>IDENTIFICATION</scope>
</reference>
<dbReference type="SUPFAM" id="SSF55550">
    <property type="entry name" value="SH2 domain"/>
    <property type="match status" value="2"/>
</dbReference>
<evidence type="ECO:0000256" key="4">
    <source>
        <dbReference type="PROSITE-ProRule" id="PRU00191"/>
    </source>
</evidence>
<dbReference type="SUPFAM" id="SSF48350">
    <property type="entry name" value="GTPase activation domain, GAP"/>
    <property type="match status" value="1"/>
</dbReference>
<dbReference type="Pfam" id="PF00018">
    <property type="entry name" value="SH3_1"/>
    <property type="match status" value="1"/>
</dbReference>
<dbReference type="InterPro" id="IPR011993">
    <property type="entry name" value="PH-like_dom_sf"/>
</dbReference>
<evidence type="ECO:0000256" key="2">
    <source>
        <dbReference type="ARBA" id="ARBA00022468"/>
    </source>
</evidence>
<accession>A0A9J2P3S8</accession>
<dbReference type="WBParaSite" id="ALUE_0000437601-mRNA-1">
    <property type="protein sequence ID" value="ALUE_0000437601-mRNA-1"/>
    <property type="gene ID" value="ALUE_0000437601"/>
</dbReference>
<dbReference type="SUPFAM" id="SSF50044">
    <property type="entry name" value="SH3-domain"/>
    <property type="match status" value="1"/>
</dbReference>
<keyword evidence="1 5" id="KW-0728">SH3 domain</keyword>
<dbReference type="GO" id="GO:0016477">
    <property type="term" value="P:cell migration"/>
    <property type="evidence" value="ECO:0007669"/>
    <property type="project" value="TreeGrafter"/>
</dbReference>
<evidence type="ECO:0000256" key="3">
    <source>
        <dbReference type="ARBA" id="ARBA00022999"/>
    </source>
</evidence>
<dbReference type="GO" id="GO:0005096">
    <property type="term" value="F:GTPase activator activity"/>
    <property type="evidence" value="ECO:0007669"/>
    <property type="project" value="UniProtKB-KW"/>
</dbReference>
<dbReference type="AlphaFoldDB" id="A0A9J2P3S8"/>
<dbReference type="PROSITE" id="PS50002">
    <property type="entry name" value="SH3"/>
    <property type="match status" value="1"/>
</dbReference>
<evidence type="ECO:0000259" key="7">
    <source>
        <dbReference type="PROSITE" id="PS50002"/>
    </source>
</evidence>
<dbReference type="Pfam" id="PF00017">
    <property type="entry name" value="SH2"/>
    <property type="match status" value="2"/>
</dbReference>
<dbReference type="GO" id="GO:0007167">
    <property type="term" value="P:enzyme-linked receptor protein signaling pathway"/>
    <property type="evidence" value="ECO:0007669"/>
    <property type="project" value="TreeGrafter"/>
</dbReference>
<dbReference type="CDD" id="cd11788">
    <property type="entry name" value="SH3_RasGAP"/>
    <property type="match status" value="1"/>
</dbReference>
<evidence type="ECO:0000256" key="1">
    <source>
        <dbReference type="ARBA" id="ARBA00022443"/>
    </source>
</evidence>
<dbReference type="InterPro" id="IPR035652">
    <property type="entry name" value="RasGAP_SH3"/>
</dbReference>
<dbReference type="Gene3D" id="2.30.29.30">
    <property type="entry name" value="Pleckstrin-homology domain (PH domain)/Phosphotyrosine-binding domain (PTB)"/>
    <property type="match status" value="1"/>
</dbReference>
<dbReference type="InterPro" id="IPR051184">
    <property type="entry name" value="Tyrosine-phos_adapter"/>
</dbReference>
<name>A0A9J2P3S8_ASCLU</name>
<dbReference type="Proteomes" id="UP000036681">
    <property type="component" value="Unplaced"/>
</dbReference>
<protein>
    <submittedName>
        <fullName evidence="9">Ras-GAP domain-containing protein</fullName>
    </submittedName>
</protein>
<dbReference type="GO" id="GO:0030971">
    <property type="term" value="F:receptor tyrosine kinase binding"/>
    <property type="evidence" value="ECO:0007669"/>
    <property type="project" value="TreeGrafter"/>
</dbReference>
<keyword evidence="8" id="KW-1185">Reference proteome</keyword>
<proteinExistence type="predicted"/>
<keyword evidence="2" id="KW-0343">GTPase activation</keyword>
<dbReference type="InterPro" id="IPR000980">
    <property type="entry name" value="SH2"/>
</dbReference>
<dbReference type="InterPro" id="IPR036860">
    <property type="entry name" value="SH2_dom_sf"/>
</dbReference>
<dbReference type="SMART" id="SM00252">
    <property type="entry name" value="SH2"/>
    <property type="match status" value="2"/>
</dbReference>
<dbReference type="PROSITE" id="PS50001">
    <property type="entry name" value="SH2"/>
    <property type="match status" value="1"/>
</dbReference>
<dbReference type="SMART" id="SM00326">
    <property type="entry name" value="SH3"/>
    <property type="match status" value="1"/>
</dbReference>
<dbReference type="Gene3D" id="1.10.506.10">
    <property type="entry name" value="GTPase Activation - p120gap, domain 1"/>
    <property type="match status" value="2"/>
</dbReference>
<dbReference type="InterPro" id="IPR036028">
    <property type="entry name" value="SH3-like_dom_sf"/>
</dbReference>
<feature type="domain" description="SH3" evidence="7">
    <location>
        <begin position="127"/>
        <end position="189"/>
    </location>
</feature>
<sequence>MSVMGSDEGETSKSSCVAERNELLDLHDCFHGFISKKEAETRLLESGVEGALLLRAEQNADLSKQKYTLSWLSPTHLTVMHYPITLVCGDCFLFGRPFPSLLDLIQNFIEQSDLPVLPLRPPSPVEITNRQRMAILPFNAITDSDELSFCEGDLLTELQQVDDQWIWARLEKNAQSGLVAVHLTVPLNDKRIPPEELPYFHEGTVDELARRLNACGTGSYLIRTAMHQRSGYALMVNSGERIEKFLVCRLENGDFELGGRTFATVPDIIDRGESDGLVWNYRYSRREICGKTKLVKAVLPAKIVKWKKPEEMALPKLQHLRSHSSCPHPVACAHAFRKSEFEWLGRFEYERIMHASLLFLLTDDETDCSIVIMKGNIINAFLDKEDKWKTCYVMLSDVLGPQLFVFESEKRAKPKLVLDLCYCFVYKVDESVDDRPNCLHVQLNSFAPSSSAHLSFQTEADFLHWFCNLRTRCFGCRYSASPFAVVPNLSAMNSRLSTFIYMTIVAYRGAALKPDNGYSACVIVNSVRVVRTRPVAPSAKSCVSFETDFLIEHLPGGPCGLQLQLCCHNLLKYRQPLIKDTVKREISSTFTLPDNGTNLYVSADDCTEGFLFRAARHRLVVLPEEQYSSFFVLLTSRSFMLCQWTASQLTVFNRKHFARLLLSVLLPDHSLFFAFLDAILDSQLQNEREETLFRGDSFCSCCVSTAVHMIGRDLVVEELIPIVQQLHCEKAPPVDAIAFVRQLSCLISRLPPLFAAVFAHVAEACRRRFPNTPHAPRRALSAFLILRFINPILTLWNTSGGPARELAKSIQTAANQASSPEFNAQSSGQAVSAMAELMDCFIVPSVIDDSLIANPFVGYSKSDQLAMLAFHVDRVLQQRSTECPLSEAYTVLHLLKAHELRFINSL</sequence>
<feature type="domain" description="SH2" evidence="6">
    <location>
        <begin position="29"/>
        <end position="123"/>
    </location>
</feature>
<dbReference type="GO" id="GO:0005737">
    <property type="term" value="C:cytoplasm"/>
    <property type="evidence" value="ECO:0007669"/>
    <property type="project" value="TreeGrafter"/>
</dbReference>
<dbReference type="GO" id="GO:0035591">
    <property type="term" value="F:signaling adaptor activity"/>
    <property type="evidence" value="ECO:0007669"/>
    <property type="project" value="TreeGrafter"/>
</dbReference>
<dbReference type="Gene3D" id="2.30.30.40">
    <property type="entry name" value="SH3 Domains"/>
    <property type="match status" value="1"/>
</dbReference>
<evidence type="ECO:0000256" key="5">
    <source>
        <dbReference type="PROSITE-ProRule" id="PRU00192"/>
    </source>
</evidence>
<evidence type="ECO:0000313" key="9">
    <source>
        <dbReference type="WBParaSite" id="ALUE_0000437601-mRNA-1"/>
    </source>
</evidence>
<dbReference type="CDD" id="cd04519">
    <property type="entry name" value="RasGAP"/>
    <property type="match status" value="1"/>
</dbReference>
<evidence type="ECO:0000313" key="8">
    <source>
        <dbReference type="Proteomes" id="UP000036681"/>
    </source>
</evidence>
<dbReference type="CDD" id="cd00173">
    <property type="entry name" value="SH2"/>
    <property type="match status" value="1"/>
</dbReference>
<evidence type="ECO:0000259" key="6">
    <source>
        <dbReference type="PROSITE" id="PS50001"/>
    </source>
</evidence>
<dbReference type="PANTHER" id="PTHR19969:SF5">
    <property type="entry name" value="CRK-LIKE PROTEIN"/>
    <property type="match status" value="1"/>
</dbReference>
<dbReference type="InterPro" id="IPR008936">
    <property type="entry name" value="Rho_GTPase_activation_prot"/>
</dbReference>
<organism evidence="8 9">
    <name type="scientific">Ascaris lumbricoides</name>
    <name type="common">Giant roundworm</name>
    <dbReference type="NCBI Taxonomy" id="6252"/>
    <lineage>
        <taxon>Eukaryota</taxon>
        <taxon>Metazoa</taxon>
        <taxon>Ecdysozoa</taxon>
        <taxon>Nematoda</taxon>
        <taxon>Chromadorea</taxon>
        <taxon>Rhabditida</taxon>
        <taxon>Spirurina</taxon>
        <taxon>Ascaridomorpha</taxon>
        <taxon>Ascaridoidea</taxon>
        <taxon>Ascarididae</taxon>
        <taxon>Ascaris</taxon>
    </lineage>
</organism>